<proteinExistence type="inferred from homology"/>
<evidence type="ECO:0000256" key="4">
    <source>
        <dbReference type="ARBA" id="ARBA00023004"/>
    </source>
</evidence>
<dbReference type="PANTHER" id="PTHR10543:SF139">
    <property type="entry name" value="DIOXYGENASE"/>
    <property type="match status" value="1"/>
</dbReference>
<dbReference type="Pfam" id="PF03055">
    <property type="entry name" value="RPE65"/>
    <property type="match status" value="1"/>
</dbReference>
<dbReference type="AlphaFoldDB" id="B4VQA5"/>
<dbReference type="Proteomes" id="UP000003835">
    <property type="component" value="Unassembled WGS sequence"/>
</dbReference>
<comment type="cofactor">
    <cofactor evidence="1">
        <name>Fe(2+)</name>
        <dbReference type="ChEBI" id="CHEBI:29033"/>
    </cofactor>
</comment>
<reference evidence="5 6" key="1">
    <citation type="submission" date="2008-07" db="EMBL/GenBank/DDBJ databases">
        <authorList>
            <person name="Tandeau de Marsac N."/>
            <person name="Ferriera S."/>
            <person name="Johnson J."/>
            <person name="Kravitz S."/>
            <person name="Beeson K."/>
            <person name="Sutton G."/>
            <person name="Rogers Y.-H."/>
            <person name="Friedman R."/>
            <person name="Frazier M."/>
            <person name="Venter J.C."/>
        </authorList>
    </citation>
    <scope>NUCLEOTIDE SEQUENCE [LARGE SCALE GENOMIC DNA]</scope>
    <source>
        <strain evidence="5 6">PCC 7420</strain>
    </source>
</reference>
<keyword evidence="3" id="KW-0479">Metal-binding</keyword>
<dbReference type="GO" id="GO:0016121">
    <property type="term" value="P:carotene catabolic process"/>
    <property type="evidence" value="ECO:0007669"/>
    <property type="project" value="TreeGrafter"/>
</dbReference>
<name>B4VQA5_9CYAN</name>
<evidence type="ECO:0000256" key="2">
    <source>
        <dbReference type="ARBA" id="ARBA00006787"/>
    </source>
</evidence>
<evidence type="ECO:0000313" key="5">
    <source>
        <dbReference type="EMBL" id="EDX75892.1"/>
    </source>
</evidence>
<comment type="similarity">
    <text evidence="2">Belongs to the carotenoid oxygenase family.</text>
</comment>
<keyword evidence="6" id="KW-1185">Reference proteome</keyword>
<organism evidence="5 6">
    <name type="scientific">Coleofasciculus chthonoplastes PCC 7420</name>
    <dbReference type="NCBI Taxonomy" id="118168"/>
    <lineage>
        <taxon>Bacteria</taxon>
        <taxon>Bacillati</taxon>
        <taxon>Cyanobacteriota</taxon>
        <taxon>Cyanophyceae</taxon>
        <taxon>Coleofasciculales</taxon>
        <taxon>Coleofasciculaceae</taxon>
        <taxon>Coleofasciculus</taxon>
    </lineage>
</organism>
<dbReference type="HOGENOM" id="CLU_2231984_0_0_3"/>
<evidence type="ECO:0000313" key="6">
    <source>
        <dbReference type="Proteomes" id="UP000003835"/>
    </source>
</evidence>
<gene>
    <name evidence="5" type="ORF">MC7420_6547</name>
</gene>
<keyword evidence="4" id="KW-0408">Iron</keyword>
<dbReference type="GO" id="GO:0010436">
    <property type="term" value="F:carotenoid dioxygenase activity"/>
    <property type="evidence" value="ECO:0007669"/>
    <property type="project" value="TreeGrafter"/>
</dbReference>
<dbReference type="PANTHER" id="PTHR10543">
    <property type="entry name" value="BETA-CAROTENE DIOXYGENASE"/>
    <property type="match status" value="1"/>
</dbReference>
<dbReference type="eggNOG" id="COG3670">
    <property type="taxonomic scope" value="Bacteria"/>
</dbReference>
<sequence>MQTATPPSTRKAWAKAIAQPATEFPLTPLPILSGRIPQELRGSLYRNGPARLERGGQRMGHWFDGDGAILAVHFTDATATGVYRYVQTPAYQDEAAAGTLPGTWV</sequence>
<protein>
    <submittedName>
        <fullName evidence="5">Uncharacterized protein</fullName>
    </submittedName>
</protein>
<evidence type="ECO:0000256" key="3">
    <source>
        <dbReference type="ARBA" id="ARBA00022723"/>
    </source>
</evidence>
<dbReference type="EMBL" id="DS989848">
    <property type="protein sequence ID" value="EDX75892.1"/>
    <property type="molecule type" value="Genomic_DNA"/>
</dbReference>
<dbReference type="GO" id="GO:0046872">
    <property type="term" value="F:metal ion binding"/>
    <property type="evidence" value="ECO:0007669"/>
    <property type="project" value="UniProtKB-KW"/>
</dbReference>
<dbReference type="OrthoDB" id="6636843at2"/>
<dbReference type="STRING" id="118168.MC7420_6547"/>
<accession>B4VQA5</accession>
<evidence type="ECO:0000256" key="1">
    <source>
        <dbReference type="ARBA" id="ARBA00001954"/>
    </source>
</evidence>
<dbReference type="InterPro" id="IPR004294">
    <property type="entry name" value="Carotenoid_Oase"/>
</dbReference>